<evidence type="ECO:0000313" key="2">
    <source>
        <dbReference type="EMBL" id="AUB81711.1"/>
    </source>
</evidence>
<dbReference type="AlphaFoldDB" id="A0A2K8U9I9"/>
<dbReference type="PROSITE" id="PS50943">
    <property type="entry name" value="HTH_CROC1"/>
    <property type="match status" value="1"/>
</dbReference>
<evidence type="ECO:0000313" key="3">
    <source>
        <dbReference type="Proteomes" id="UP000232638"/>
    </source>
</evidence>
<dbReference type="InterPro" id="IPR011979">
    <property type="entry name" value="Antitox_Xre"/>
</dbReference>
<sequence>MAQAALRKETPDGADPLADYLGVLQMPTERLVERVRAGFPFPELEALRVRLGMTLQEAADLAGIPGRTLARRRQAGRLDPGESERVLRIERLFALATQMLRDGDRARDWLKSPKAALAGQTPLDYADTEVGAREVEHLIGRLRHGVFA</sequence>
<reference evidence="2 3" key="1">
    <citation type="submission" date="2017-03" db="EMBL/GenBank/DDBJ databases">
        <title>Complete genome sequence of Candidatus 'Thiodictyon syntrophicum' sp. nov. strain Cad16T, a photolithoautotroph purple sulfur bacterium isolated from an alpine meromictic lake.</title>
        <authorList>
            <person name="Luedin S.M."/>
            <person name="Pothier J.F."/>
            <person name="Danza F."/>
            <person name="Storelli N."/>
            <person name="Wittwer M."/>
            <person name="Tonolla M."/>
        </authorList>
    </citation>
    <scope>NUCLEOTIDE SEQUENCE [LARGE SCALE GENOMIC DNA]</scope>
    <source>
        <strain evidence="2 3">Cad16T</strain>
    </source>
</reference>
<gene>
    <name evidence="2" type="ORF">THSYN_12570</name>
</gene>
<dbReference type="Pfam" id="PF09722">
    <property type="entry name" value="Xre_MbcA_ParS_C"/>
    <property type="match status" value="1"/>
</dbReference>
<keyword evidence="3" id="KW-1185">Reference proteome</keyword>
<accession>A0A2K8U9I9</accession>
<evidence type="ECO:0000259" key="1">
    <source>
        <dbReference type="PROSITE" id="PS50943"/>
    </source>
</evidence>
<dbReference type="InterPro" id="IPR046847">
    <property type="entry name" value="Xre-like_HTH"/>
</dbReference>
<dbReference type="Proteomes" id="UP000232638">
    <property type="component" value="Chromosome"/>
</dbReference>
<dbReference type="GO" id="GO:0003677">
    <property type="term" value="F:DNA binding"/>
    <property type="evidence" value="ECO:0007669"/>
    <property type="project" value="InterPro"/>
</dbReference>
<dbReference type="InterPro" id="IPR024467">
    <property type="entry name" value="Xre/MbcA/ParS-like_toxin-bd"/>
</dbReference>
<dbReference type="RefSeq" id="WP_100919468.1">
    <property type="nucleotide sequence ID" value="NZ_CP020370.1"/>
</dbReference>
<protein>
    <recommendedName>
        <fullName evidence="1">HTH cro/C1-type domain-containing protein</fullName>
    </recommendedName>
</protein>
<proteinExistence type="predicted"/>
<feature type="domain" description="HTH cro/C1-type" evidence="1">
    <location>
        <begin position="44"/>
        <end position="71"/>
    </location>
</feature>
<dbReference type="NCBIfam" id="TIGR02293">
    <property type="entry name" value="TAS_TIGR02293"/>
    <property type="match status" value="1"/>
</dbReference>
<name>A0A2K8U9I9_9GAMM</name>
<dbReference type="OrthoDB" id="8595277at2"/>
<dbReference type="InterPro" id="IPR001387">
    <property type="entry name" value="Cro/C1-type_HTH"/>
</dbReference>
<dbReference type="Pfam" id="PF20432">
    <property type="entry name" value="Xre-like-HTH"/>
    <property type="match status" value="1"/>
</dbReference>
<dbReference type="KEGG" id="tsy:THSYN_12570"/>
<organism evidence="2 3">
    <name type="scientific">Candidatus Thiodictyon syntrophicum</name>
    <dbReference type="NCBI Taxonomy" id="1166950"/>
    <lineage>
        <taxon>Bacteria</taxon>
        <taxon>Pseudomonadati</taxon>
        <taxon>Pseudomonadota</taxon>
        <taxon>Gammaproteobacteria</taxon>
        <taxon>Chromatiales</taxon>
        <taxon>Chromatiaceae</taxon>
        <taxon>Thiodictyon</taxon>
    </lineage>
</organism>
<dbReference type="EMBL" id="CP020370">
    <property type="protein sequence ID" value="AUB81711.1"/>
    <property type="molecule type" value="Genomic_DNA"/>
</dbReference>